<protein>
    <recommendedName>
        <fullName evidence="2">Lsr2 dimerization domain-containing protein</fullName>
    </recommendedName>
</protein>
<feature type="region of interest" description="Disordered" evidence="1">
    <location>
        <begin position="113"/>
        <end position="144"/>
    </location>
</feature>
<dbReference type="InterPro" id="IPR024412">
    <property type="entry name" value="Lsr2_dim_dom"/>
</dbReference>
<feature type="region of interest" description="Disordered" evidence="1">
    <location>
        <begin position="299"/>
        <end position="379"/>
    </location>
</feature>
<evidence type="ECO:0000256" key="1">
    <source>
        <dbReference type="SAM" id="MobiDB-lite"/>
    </source>
</evidence>
<dbReference type="EMBL" id="BMRE01000018">
    <property type="protein sequence ID" value="GGU45739.1"/>
    <property type="molecule type" value="Genomic_DNA"/>
</dbReference>
<accession>A0ABQ2UN56</accession>
<name>A0ABQ2UN56_9PSEU</name>
<organism evidence="3 4">
    <name type="scientific">Lentzea flava</name>
    <dbReference type="NCBI Taxonomy" id="103732"/>
    <lineage>
        <taxon>Bacteria</taxon>
        <taxon>Bacillati</taxon>
        <taxon>Actinomycetota</taxon>
        <taxon>Actinomycetes</taxon>
        <taxon>Pseudonocardiales</taxon>
        <taxon>Pseudonocardiaceae</taxon>
        <taxon>Lentzea</taxon>
    </lineage>
</organism>
<keyword evidence="4" id="KW-1185">Reference proteome</keyword>
<sequence>MATVTQTYYADDTDPTIEAHYRVRIVVNGIEWELDLSRDNHDEFNADMKKWTQHARKVGGQRIEPKPLKGRKFSVEDEDERKQIRAWAVANGKDVSEHGGRLADDYIRQYCQPNRPDKRTTARPDPDVAVVASNPGPVDAMPEPEAHEPEERLIQGLMTQEGWFYESYDDALTVAKRMGRHAIRKDGGGLVVIELGVSYQQSLKEAAAKEKAAPGTQAPVVAAVKTNRNATRAVMRKLFSEVSMWRTAADSMSLDTKEDFVQQAKAWLGDKTNLSHKTLETADWDEVYKYAVSTRQAEASAEVGSRTEPAGAANVQKTAESAGSTPKSGRRTKAAPRTNATDKKPETAGTNAKPAGGRGAAKASPKAASSPSPRRQAAA</sequence>
<feature type="compositionally biased region" description="Low complexity" evidence="1">
    <location>
        <begin position="352"/>
        <end position="379"/>
    </location>
</feature>
<dbReference type="InterPro" id="IPR042261">
    <property type="entry name" value="Lsr2-like_dimerization"/>
</dbReference>
<evidence type="ECO:0000313" key="3">
    <source>
        <dbReference type="EMBL" id="GGU45739.1"/>
    </source>
</evidence>
<gene>
    <name evidence="3" type="ORF">GCM10010178_42740</name>
</gene>
<comment type="caution">
    <text evidence="3">The sequence shown here is derived from an EMBL/GenBank/DDBJ whole genome shotgun (WGS) entry which is preliminary data.</text>
</comment>
<dbReference type="Proteomes" id="UP000649573">
    <property type="component" value="Unassembled WGS sequence"/>
</dbReference>
<evidence type="ECO:0000259" key="2">
    <source>
        <dbReference type="Pfam" id="PF11774"/>
    </source>
</evidence>
<proteinExistence type="predicted"/>
<dbReference type="Pfam" id="PF11774">
    <property type="entry name" value="Lsr2"/>
    <property type="match status" value="1"/>
</dbReference>
<feature type="domain" description="Lsr2 dimerization" evidence="2">
    <location>
        <begin position="1"/>
        <end position="59"/>
    </location>
</feature>
<feature type="compositionally biased region" description="Polar residues" evidence="1">
    <location>
        <begin position="315"/>
        <end position="327"/>
    </location>
</feature>
<dbReference type="Gene3D" id="3.30.60.230">
    <property type="entry name" value="Lsr2, dimerization domain"/>
    <property type="match status" value="1"/>
</dbReference>
<reference evidence="4" key="1">
    <citation type="journal article" date="2019" name="Int. J. Syst. Evol. Microbiol.">
        <title>The Global Catalogue of Microorganisms (GCM) 10K type strain sequencing project: providing services to taxonomists for standard genome sequencing and annotation.</title>
        <authorList>
            <consortium name="The Broad Institute Genomics Platform"/>
            <consortium name="The Broad Institute Genome Sequencing Center for Infectious Disease"/>
            <person name="Wu L."/>
            <person name="Ma J."/>
        </authorList>
    </citation>
    <scope>NUCLEOTIDE SEQUENCE [LARGE SCALE GENOMIC DNA]</scope>
    <source>
        <strain evidence="4">JCM 3296</strain>
    </source>
</reference>
<evidence type="ECO:0000313" key="4">
    <source>
        <dbReference type="Proteomes" id="UP000649573"/>
    </source>
</evidence>
<dbReference type="RefSeq" id="WP_189255467.1">
    <property type="nucleotide sequence ID" value="NZ_BMRE01000018.1"/>
</dbReference>
<feature type="compositionally biased region" description="Basic and acidic residues" evidence="1">
    <location>
        <begin position="115"/>
        <end position="126"/>
    </location>
</feature>